<dbReference type="EMBL" id="JAPMUA010000003">
    <property type="protein sequence ID" value="MDG3586033.1"/>
    <property type="molecule type" value="Genomic_DNA"/>
</dbReference>
<dbReference type="Pfam" id="PF12704">
    <property type="entry name" value="MacB_PCD"/>
    <property type="match status" value="1"/>
</dbReference>
<feature type="transmembrane region" description="Helical" evidence="6">
    <location>
        <begin position="297"/>
        <end position="318"/>
    </location>
</feature>
<sequence>MIKNYFKIAWRNLKSQPFFTILNIFGLAIGLAGGLLVSLYIYDEFSYDRMFVDADRIYRINADLKFGGDIHNFATVTAPMADAIRSDIPEVEMTTRFRTVGTMLLKKTGSVINVKETHATYVDSTFFNMFGIDLLVGDPKTALKEPNTLILTKTAAKKHFDIHNAVGQPLILNNGDTYTVTGIIDDFPKNSFLRDYGVFMAMTGYRDARVPNWAGNNFQTYIKLMPGTNASDIQQRLQAIVGRYVIPGIQEVFPGITEEQLLASGSYLNFSTIALKDIRLHSNRAAEISPNNSIQNIYILSFIALFLIVLASINFMNLSTAGSLKRAKEVGIRKTLGANKAKLRIQFLTESCLIALGAMVMALIMALIGMPYFKQLSGKSLAIPFVDPSFWAVALLATILLGLLSGSYPAFFMSKFVPVKVIKGSGNVGGARLRNVLVIFQFAISVFLIISTLVVYQQMRFIQSKDLGFSKDQVLLLQDVYAAGGQVHSFKQRVKQLKGVQNASVSSFFPTPSNRSQESFNREGALGAEHSISMQDWGVDYDYVSVMDLKIIAGRDFDRAFGADSTAIIINEAALNLFGMEPKEALGMRVTKVLEGENTSFYTVIGVVKNFHYESLRNDIGALSMSLGNFANGMAVKLSAGDFTNTIAQIEDIWKKVAPGQPFSYNFMDASFNTTYKSERRLGNIFITFTILSILIACLGLFGLAIFNAEKRTKEIGVRKVLGASVSQISYRLTADFLKLVGIAILVSLPIGWYVMNKWLEDFSYRTEIGWWVLVMAAAIAIIIAVLTVGYQSIKAAIQNPVQSLRME</sequence>
<comment type="caution">
    <text evidence="9">The sequence shown here is derived from an EMBL/GenBank/DDBJ whole genome shotgun (WGS) entry which is preliminary data.</text>
</comment>
<evidence type="ECO:0000259" key="7">
    <source>
        <dbReference type="Pfam" id="PF02687"/>
    </source>
</evidence>
<evidence type="ECO:0000313" key="9">
    <source>
        <dbReference type="EMBL" id="MDG3586033.1"/>
    </source>
</evidence>
<keyword evidence="10" id="KW-1185">Reference proteome</keyword>
<dbReference type="PANTHER" id="PTHR30572">
    <property type="entry name" value="MEMBRANE COMPONENT OF TRANSPORTER-RELATED"/>
    <property type="match status" value="1"/>
</dbReference>
<dbReference type="Proteomes" id="UP001153642">
    <property type="component" value="Unassembled WGS sequence"/>
</dbReference>
<feature type="domain" description="ABC3 transporter permease C-terminal" evidence="7">
    <location>
        <begin position="688"/>
        <end position="801"/>
    </location>
</feature>
<feature type="transmembrane region" description="Helical" evidence="6">
    <location>
        <begin position="769"/>
        <end position="791"/>
    </location>
</feature>
<dbReference type="InterPro" id="IPR025857">
    <property type="entry name" value="MacB_PCD"/>
</dbReference>
<gene>
    <name evidence="9" type="ORF">OSR52_09140</name>
</gene>
<name>A0ABT6FRY8_9FLAO</name>
<evidence type="ECO:0000256" key="2">
    <source>
        <dbReference type="ARBA" id="ARBA00022475"/>
    </source>
</evidence>
<evidence type="ECO:0000256" key="3">
    <source>
        <dbReference type="ARBA" id="ARBA00022692"/>
    </source>
</evidence>
<feature type="transmembrane region" description="Helical" evidence="6">
    <location>
        <begin position="685"/>
        <end position="707"/>
    </location>
</feature>
<keyword evidence="4 6" id="KW-1133">Transmembrane helix</keyword>
<evidence type="ECO:0000259" key="8">
    <source>
        <dbReference type="Pfam" id="PF12704"/>
    </source>
</evidence>
<organism evidence="9 10">
    <name type="scientific">Galbibacter pacificus</name>
    <dbReference type="NCBI Taxonomy" id="2996052"/>
    <lineage>
        <taxon>Bacteria</taxon>
        <taxon>Pseudomonadati</taxon>
        <taxon>Bacteroidota</taxon>
        <taxon>Flavobacteriia</taxon>
        <taxon>Flavobacteriales</taxon>
        <taxon>Flavobacteriaceae</taxon>
        <taxon>Galbibacter</taxon>
    </lineage>
</organism>
<feature type="transmembrane region" description="Helical" evidence="6">
    <location>
        <begin position="21"/>
        <end position="42"/>
    </location>
</feature>
<feature type="transmembrane region" description="Helical" evidence="6">
    <location>
        <begin position="347"/>
        <end position="370"/>
    </location>
</feature>
<comment type="subcellular location">
    <subcellularLocation>
        <location evidence="1">Cell membrane</location>
        <topology evidence="1">Multi-pass membrane protein</topology>
    </subcellularLocation>
</comment>
<keyword evidence="3 6" id="KW-0812">Transmembrane</keyword>
<dbReference type="InterPro" id="IPR003838">
    <property type="entry name" value="ABC3_permease_C"/>
</dbReference>
<evidence type="ECO:0000256" key="5">
    <source>
        <dbReference type="ARBA" id="ARBA00023136"/>
    </source>
</evidence>
<evidence type="ECO:0000256" key="1">
    <source>
        <dbReference type="ARBA" id="ARBA00004651"/>
    </source>
</evidence>
<feature type="transmembrane region" description="Helical" evidence="6">
    <location>
        <begin position="433"/>
        <end position="456"/>
    </location>
</feature>
<dbReference type="InterPro" id="IPR050250">
    <property type="entry name" value="Macrolide_Exporter_MacB"/>
</dbReference>
<dbReference type="RefSeq" id="WP_277900053.1">
    <property type="nucleotide sequence ID" value="NZ_JAPMUA010000003.1"/>
</dbReference>
<accession>A0ABT6FRY8</accession>
<protein>
    <submittedName>
        <fullName evidence="9">ABC transporter permease</fullName>
    </submittedName>
</protein>
<feature type="domain" description="ABC3 transporter permease C-terminal" evidence="7">
    <location>
        <begin position="302"/>
        <end position="416"/>
    </location>
</feature>
<keyword evidence="2" id="KW-1003">Cell membrane</keyword>
<dbReference type="Pfam" id="PF02687">
    <property type="entry name" value="FtsX"/>
    <property type="match status" value="2"/>
</dbReference>
<reference evidence="9" key="1">
    <citation type="submission" date="2022-11" db="EMBL/GenBank/DDBJ databases">
        <title>High-quality draft genome sequence of Galbibacter sp. strain CMA-7.</title>
        <authorList>
            <person name="Wei L."/>
            <person name="Dong C."/>
            <person name="Shao Z."/>
        </authorList>
    </citation>
    <scope>NUCLEOTIDE SEQUENCE</scope>
    <source>
        <strain evidence="9">CMA-7</strain>
    </source>
</reference>
<feature type="transmembrane region" description="Helical" evidence="6">
    <location>
        <begin position="737"/>
        <end position="757"/>
    </location>
</feature>
<keyword evidence="5 6" id="KW-0472">Membrane</keyword>
<dbReference type="PANTHER" id="PTHR30572:SF18">
    <property type="entry name" value="ABC-TYPE MACROLIDE FAMILY EXPORT SYSTEM PERMEASE COMPONENT 2"/>
    <property type="match status" value="1"/>
</dbReference>
<evidence type="ECO:0000256" key="6">
    <source>
        <dbReference type="SAM" id="Phobius"/>
    </source>
</evidence>
<proteinExistence type="predicted"/>
<evidence type="ECO:0000313" key="10">
    <source>
        <dbReference type="Proteomes" id="UP001153642"/>
    </source>
</evidence>
<feature type="domain" description="MacB-like periplasmic core" evidence="8">
    <location>
        <begin position="20"/>
        <end position="239"/>
    </location>
</feature>
<evidence type="ECO:0000256" key="4">
    <source>
        <dbReference type="ARBA" id="ARBA00022989"/>
    </source>
</evidence>
<feature type="transmembrane region" description="Helical" evidence="6">
    <location>
        <begin position="390"/>
        <end position="412"/>
    </location>
</feature>